<dbReference type="STRING" id="167539.Pro_0365"/>
<dbReference type="Pfam" id="PF19276">
    <property type="entry name" value="HD_assoc_2"/>
    <property type="match status" value="1"/>
</dbReference>
<dbReference type="InterPro" id="IPR006674">
    <property type="entry name" value="HD_domain"/>
</dbReference>
<dbReference type="RefSeq" id="WP_011124520.1">
    <property type="nucleotide sequence ID" value="NC_005042.1"/>
</dbReference>
<dbReference type="InterPro" id="IPR050135">
    <property type="entry name" value="dGTPase-like"/>
</dbReference>
<protein>
    <submittedName>
        <fullName evidence="2">HD superfamily phosphohydrolase</fullName>
    </submittedName>
</protein>
<dbReference type="PROSITE" id="PS51831">
    <property type="entry name" value="HD"/>
    <property type="match status" value="1"/>
</dbReference>
<name>Q7VDL1_PROMA</name>
<keyword evidence="3" id="KW-1185">Reference proteome</keyword>
<dbReference type="EnsemblBacteria" id="AAP99411">
    <property type="protein sequence ID" value="AAP99411"/>
    <property type="gene ID" value="Pro_0365"/>
</dbReference>
<feature type="domain" description="HD" evidence="1">
    <location>
        <begin position="58"/>
        <end position="175"/>
    </location>
</feature>
<dbReference type="KEGG" id="pma:Pro_0365"/>
<sequence>MAKRTYYDPLHQGITLDDKIPEEEMIIGLIDSSPFQRLRRIKQLGPASLTFHGAESSRFTHSLGVFHIARRALKKLLKLEPELIQFKGLLYASSLLHDIGHGPLSHTSEGMFGLNHEEWSFKVIKEHPEITNILNKLKSSLSLEVSNLFRREDTNHKLIKTLVSSQLDCDRLDYLMRDSHSSGTHYGQIDLERILSALTIAPDGDLAINPKGLLAVEHYLVVRNLMYRSIYNHRLNEVCNWLLEKIIELARQLGPKAIWADSYFSTWLWNPKKINIETFLANDDVRTIYHLSRWKDEAPQPLRGLCECFLNRKLPKAINIEDLKVEFQLEALSITKRLTEELGKDSNIYCGLRHNKIYGYEPYKKGLRLWDGENLKALEKESLLIERLISPSKNTWLIYPKEINSSLKKKLSKLRQTQKI</sequence>
<evidence type="ECO:0000313" key="2">
    <source>
        <dbReference type="EMBL" id="AAP99411.1"/>
    </source>
</evidence>
<evidence type="ECO:0000313" key="3">
    <source>
        <dbReference type="Proteomes" id="UP000001420"/>
    </source>
</evidence>
<dbReference type="eggNOG" id="COG1078">
    <property type="taxonomic scope" value="Bacteria"/>
</dbReference>
<accession>Q7VDL1</accession>
<gene>
    <name evidence="2" type="ordered locus">Pro_0365</name>
</gene>
<dbReference type="PANTHER" id="PTHR11373:SF4">
    <property type="entry name" value="DEOXYNUCLEOSIDE TRIPHOSPHATE TRIPHOSPHOHYDROLASE SAMHD1"/>
    <property type="match status" value="1"/>
</dbReference>
<dbReference type="OrthoDB" id="9803619at2"/>
<dbReference type="EMBL" id="AE017126">
    <property type="protein sequence ID" value="AAP99411.1"/>
    <property type="molecule type" value="Genomic_DNA"/>
</dbReference>
<dbReference type="AlphaFoldDB" id="Q7VDL1"/>
<proteinExistence type="predicted"/>
<reference evidence="2 3" key="1">
    <citation type="journal article" date="2003" name="Proc. Natl. Acad. Sci. U.S.A.">
        <title>Genome sequence of the cyanobacterium Prochlorococcus marinus SS120, a nearly minimal oxyphototrophic genome.</title>
        <authorList>
            <person name="Dufresne A."/>
            <person name="Salanoubat M."/>
            <person name="Partensky F."/>
            <person name="Artiguenave F."/>
            <person name="Axmann I.M."/>
            <person name="Barbe V."/>
            <person name="Duprat S."/>
            <person name="Galperin M.Y."/>
            <person name="Koonin E.V."/>
            <person name="Le Gall F."/>
            <person name="Makarova K.S."/>
            <person name="Ostrowski M."/>
            <person name="Oztas S."/>
            <person name="Robert C."/>
            <person name="Rogozin I.B."/>
            <person name="Scanlan D.J."/>
            <person name="Tandeau de Marsac N."/>
            <person name="Weissenbach J."/>
            <person name="Wincker P."/>
            <person name="Wolf Y.I."/>
            <person name="Hess W.R."/>
        </authorList>
    </citation>
    <scope>NUCLEOTIDE SEQUENCE [LARGE SCALE GENOMIC DNA]</scope>
    <source>
        <strain evidence="3">SARG / CCMP1375 / SS120</strain>
    </source>
</reference>
<dbReference type="HOGENOM" id="CLU_026821_0_0_3"/>
<dbReference type="CDD" id="cd00077">
    <property type="entry name" value="HDc"/>
    <property type="match status" value="1"/>
</dbReference>
<dbReference type="Pfam" id="PF01966">
    <property type="entry name" value="HD"/>
    <property type="match status" value="1"/>
</dbReference>
<dbReference type="InterPro" id="IPR003607">
    <property type="entry name" value="HD/PDEase_dom"/>
</dbReference>
<dbReference type="Proteomes" id="UP000001420">
    <property type="component" value="Chromosome"/>
</dbReference>
<dbReference type="InterPro" id="IPR045509">
    <property type="entry name" value="HD_assoc_2"/>
</dbReference>
<evidence type="ECO:0000259" key="1">
    <source>
        <dbReference type="PROSITE" id="PS51831"/>
    </source>
</evidence>
<dbReference type="GO" id="GO:0006203">
    <property type="term" value="P:dGTP catabolic process"/>
    <property type="evidence" value="ECO:0007669"/>
    <property type="project" value="TreeGrafter"/>
</dbReference>
<dbReference type="GO" id="GO:0008832">
    <property type="term" value="F:dGTPase activity"/>
    <property type="evidence" value="ECO:0007669"/>
    <property type="project" value="TreeGrafter"/>
</dbReference>
<dbReference type="SUPFAM" id="SSF109604">
    <property type="entry name" value="HD-domain/PDEase-like"/>
    <property type="match status" value="1"/>
</dbReference>
<organism evidence="2 3">
    <name type="scientific">Prochlorococcus marinus (strain SARG / CCMP1375 / SS120)</name>
    <dbReference type="NCBI Taxonomy" id="167539"/>
    <lineage>
        <taxon>Bacteria</taxon>
        <taxon>Bacillati</taxon>
        <taxon>Cyanobacteriota</taxon>
        <taxon>Cyanophyceae</taxon>
        <taxon>Synechococcales</taxon>
        <taxon>Prochlorococcaceae</taxon>
        <taxon>Prochlorococcus</taxon>
    </lineage>
</organism>
<dbReference type="PATRIC" id="fig|167539.5.peg.373"/>
<dbReference type="SMART" id="SM00471">
    <property type="entry name" value="HDc"/>
    <property type="match status" value="1"/>
</dbReference>
<dbReference type="Gene3D" id="1.10.3210.10">
    <property type="entry name" value="Hypothetical protein af1432"/>
    <property type="match status" value="1"/>
</dbReference>
<dbReference type="PANTHER" id="PTHR11373">
    <property type="entry name" value="DEOXYNUCLEOSIDE TRIPHOSPHATE TRIPHOSPHOHYDROLASE"/>
    <property type="match status" value="1"/>
</dbReference>